<keyword evidence="2" id="KW-0808">Transferase</keyword>
<dbReference type="Pfam" id="PF00294">
    <property type="entry name" value="PfkB"/>
    <property type="match status" value="1"/>
</dbReference>
<evidence type="ECO:0000313" key="5">
    <source>
        <dbReference type="EMBL" id="EFW06590.1"/>
    </source>
</evidence>
<protein>
    <recommendedName>
        <fullName evidence="4">Carbohydrate kinase PfkB domain-containing protein</fullName>
    </recommendedName>
</protein>
<gene>
    <name evidence="5" type="ORF">HMPREF9488_00127</name>
</gene>
<dbReference type="EMBL" id="ADKX01000001">
    <property type="protein sequence ID" value="EFW06590.1"/>
    <property type="molecule type" value="Genomic_DNA"/>
</dbReference>
<proteinExistence type="inferred from homology"/>
<dbReference type="PANTHER" id="PTHR43320">
    <property type="entry name" value="SUGAR KINASE"/>
    <property type="match status" value="1"/>
</dbReference>
<feature type="domain" description="Carbohydrate kinase PfkB" evidence="4">
    <location>
        <begin position="23"/>
        <end position="311"/>
    </location>
</feature>
<dbReference type="HOGENOM" id="CLU_027634_0_1_9"/>
<dbReference type="InterPro" id="IPR029056">
    <property type="entry name" value="Ribokinase-like"/>
</dbReference>
<dbReference type="eggNOG" id="COG0524">
    <property type="taxonomic scope" value="Bacteria"/>
</dbReference>
<evidence type="ECO:0000256" key="3">
    <source>
        <dbReference type="ARBA" id="ARBA00022777"/>
    </source>
</evidence>
<dbReference type="Proteomes" id="UP000003157">
    <property type="component" value="Unassembled WGS sequence"/>
</dbReference>
<dbReference type="OrthoDB" id="9813569at2"/>
<evidence type="ECO:0000313" key="6">
    <source>
        <dbReference type="Proteomes" id="UP000003157"/>
    </source>
</evidence>
<evidence type="ECO:0000256" key="2">
    <source>
        <dbReference type="ARBA" id="ARBA00022679"/>
    </source>
</evidence>
<dbReference type="AlphaFoldDB" id="E7G5T9"/>
<comment type="similarity">
    <text evidence="1">Belongs to the carbohydrate kinase PfkB family.</text>
</comment>
<name>E7G5T9_9FIRM</name>
<evidence type="ECO:0000259" key="4">
    <source>
        <dbReference type="Pfam" id="PF00294"/>
    </source>
</evidence>
<dbReference type="Gene3D" id="3.40.1190.20">
    <property type="match status" value="1"/>
</dbReference>
<keyword evidence="3" id="KW-0418">Kinase</keyword>
<accession>E7G5T9</accession>
<organism evidence="5 6">
    <name type="scientific">Coprobacillus cateniformis</name>
    <dbReference type="NCBI Taxonomy" id="100884"/>
    <lineage>
        <taxon>Bacteria</taxon>
        <taxon>Bacillati</taxon>
        <taxon>Bacillota</taxon>
        <taxon>Erysipelotrichia</taxon>
        <taxon>Erysipelotrichales</taxon>
        <taxon>Coprobacillaceae</taxon>
        <taxon>Coprobacillus</taxon>
    </lineage>
</organism>
<dbReference type="CDD" id="cd01166">
    <property type="entry name" value="KdgK"/>
    <property type="match status" value="1"/>
</dbReference>
<dbReference type="STRING" id="100884.GCA_000269565_01574"/>
<dbReference type="GO" id="GO:0016301">
    <property type="term" value="F:kinase activity"/>
    <property type="evidence" value="ECO:0007669"/>
    <property type="project" value="UniProtKB-KW"/>
</dbReference>
<dbReference type="PANTHER" id="PTHR43320:SF2">
    <property type="entry name" value="2-DEHYDRO-3-DEOXYGLUCONOKINASE_2-DEHYDRO-3-DEOXYGALACTONOKINASE"/>
    <property type="match status" value="1"/>
</dbReference>
<dbReference type="InterPro" id="IPR052700">
    <property type="entry name" value="Carb_kinase_PfkB-like"/>
</dbReference>
<sequence length="332" mass="37608">MRVLCMGETLLRYSTHKGHRFSELDFQVHIGGSETNIAVSLAQYGFDTTLLTKLPNHALGDAIISYLKKYDVDTTQILRNDMRIGSYFLENGSGNRTSQVIYDRKYSAMTSFCLDDIDMEDLFKDIDIFVVSGITVALNETVRQAVLKMLEYCRGNNKCVVYDSNYRAKMWTIEEAGQAFKQILPYVTILSAGHLDAQNFLGLTSSKETFEKQLADYYQQIKKMYPNIQYITCTKRDILSTSVNDLTGYLYDNCLHISQTYHIDDIVDRVGGGDAYLSGVLYGLLNQKDINYSLEFGCCASVLKHTIHGDANTFHIAEIESFMEAGTSRINR</sequence>
<evidence type="ECO:0000256" key="1">
    <source>
        <dbReference type="ARBA" id="ARBA00010688"/>
    </source>
</evidence>
<keyword evidence="6" id="KW-1185">Reference proteome</keyword>
<reference evidence="5 6" key="1">
    <citation type="submission" date="2010-12" db="EMBL/GenBank/DDBJ databases">
        <title>The Genome Sequence of Coprobacillus sp. strain 29_1.</title>
        <authorList>
            <consortium name="The Broad Institute Genome Sequencing Platform"/>
            <person name="Earl A."/>
            <person name="Ward D."/>
            <person name="Feldgarden M."/>
            <person name="Gevers D."/>
            <person name="Daigneault M."/>
            <person name="Sibley C.D."/>
            <person name="White A."/>
            <person name="Strauss J."/>
            <person name="Allen-Vercoe E."/>
            <person name="Young S.K."/>
            <person name="Zeng Q."/>
            <person name="Gargeya S."/>
            <person name="Fitzgerald M."/>
            <person name="Haas B."/>
            <person name="Abouelleil A."/>
            <person name="Alvarado L."/>
            <person name="Arachchi H.M."/>
            <person name="Berlin A."/>
            <person name="Brown A."/>
            <person name="Chapman S.B."/>
            <person name="Chen Z."/>
            <person name="Dunbar C."/>
            <person name="Freedman E."/>
            <person name="Gearin G."/>
            <person name="Gellesch M."/>
            <person name="Goldberg J."/>
            <person name="Griggs A."/>
            <person name="Gujja S."/>
            <person name="Heilman E."/>
            <person name="Heiman D."/>
            <person name="Howarth C."/>
            <person name="Larson L."/>
            <person name="Lui A."/>
            <person name="MacDonald P.J.P."/>
            <person name="Mehta T."/>
            <person name="Montmayeur A."/>
            <person name="Murphy C."/>
            <person name="Neiman D."/>
            <person name="Pearson M."/>
            <person name="Priest M."/>
            <person name="Roberts A."/>
            <person name="Saif S."/>
            <person name="Shea T."/>
            <person name="Shenoy N."/>
            <person name="Sisk P."/>
            <person name="Stolte C."/>
            <person name="Sykes S."/>
            <person name="White J."/>
            <person name="Yandava C."/>
            <person name="Nusbaum C."/>
            <person name="Birren B."/>
        </authorList>
    </citation>
    <scope>NUCLEOTIDE SEQUENCE [LARGE SCALE GENOMIC DNA]</scope>
    <source>
        <strain evidence="5 6">29_1</strain>
    </source>
</reference>
<dbReference type="InterPro" id="IPR011611">
    <property type="entry name" value="PfkB_dom"/>
</dbReference>
<comment type="caution">
    <text evidence="5">The sequence shown here is derived from an EMBL/GenBank/DDBJ whole genome shotgun (WGS) entry which is preliminary data.</text>
</comment>
<dbReference type="SUPFAM" id="SSF53613">
    <property type="entry name" value="Ribokinase-like"/>
    <property type="match status" value="1"/>
</dbReference>